<dbReference type="Proteomes" id="UP000036987">
    <property type="component" value="Unassembled WGS sequence"/>
</dbReference>
<feature type="region of interest" description="Disordered" evidence="1">
    <location>
        <begin position="255"/>
        <end position="291"/>
    </location>
</feature>
<feature type="compositionally biased region" description="Polar residues" evidence="1">
    <location>
        <begin position="664"/>
        <end position="682"/>
    </location>
</feature>
<feature type="compositionally biased region" description="Low complexity" evidence="1">
    <location>
        <begin position="967"/>
        <end position="977"/>
    </location>
</feature>
<reference evidence="3" key="1">
    <citation type="journal article" date="2016" name="Nature">
        <title>The genome of the seagrass Zostera marina reveals angiosperm adaptation to the sea.</title>
        <authorList>
            <person name="Olsen J.L."/>
            <person name="Rouze P."/>
            <person name="Verhelst B."/>
            <person name="Lin Y.-C."/>
            <person name="Bayer T."/>
            <person name="Collen J."/>
            <person name="Dattolo E."/>
            <person name="De Paoli E."/>
            <person name="Dittami S."/>
            <person name="Maumus F."/>
            <person name="Michel G."/>
            <person name="Kersting A."/>
            <person name="Lauritano C."/>
            <person name="Lohaus R."/>
            <person name="Toepel M."/>
            <person name="Tonon T."/>
            <person name="Vanneste K."/>
            <person name="Amirebrahimi M."/>
            <person name="Brakel J."/>
            <person name="Bostroem C."/>
            <person name="Chovatia M."/>
            <person name="Grimwood J."/>
            <person name="Jenkins J.W."/>
            <person name="Jueterbock A."/>
            <person name="Mraz A."/>
            <person name="Stam W.T."/>
            <person name="Tice H."/>
            <person name="Bornberg-Bauer E."/>
            <person name="Green P.J."/>
            <person name="Pearson G.A."/>
            <person name="Procaccini G."/>
            <person name="Duarte C.M."/>
            <person name="Schmutz J."/>
            <person name="Reusch T.B.H."/>
            <person name="Van de Peer Y."/>
        </authorList>
    </citation>
    <scope>NUCLEOTIDE SEQUENCE [LARGE SCALE GENOMIC DNA]</scope>
    <source>
        <strain evidence="3">cv. Finnish</strain>
    </source>
</reference>
<feature type="compositionally biased region" description="Basic and acidic residues" evidence="1">
    <location>
        <begin position="683"/>
        <end position="697"/>
    </location>
</feature>
<feature type="region of interest" description="Disordered" evidence="1">
    <location>
        <begin position="526"/>
        <end position="545"/>
    </location>
</feature>
<dbReference type="EMBL" id="LFYR01000244">
    <property type="protein sequence ID" value="KMZ74815.1"/>
    <property type="molecule type" value="Genomic_DNA"/>
</dbReference>
<name>A0A0K9Q2Z2_ZOSMR</name>
<evidence type="ECO:0000313" key="3">
    <source>
        <dbReference type="Proteomes" id="UP000036987"/>
    </source>
</evidence>
<comment type="caution">
    <text evidence="2">The sequence shown here is derived from an EMBL/GenBank/DDBJ whole genome shotgun (WGS) entry which is preliminary data.</text>
</comment>
<organism evidence="2 3">
    <name type="scientific">Zostera marina</name>
    <name type="common">Eelgrass</name>
    <dbReference type="NCBI Taxonomy" id="29655"/>
    <lineage>
        <taxon>Eukaryota</taxon>
        <taxon>Viridiplantae</taxon>
        <taxon>Streptophyta</taxon>
        <taxon>Embryophyta</taxon>
        <taxon>Tracheophyta</taxon>
        <taxon>Spermatophyta</taxon>
        <taxon>Magnoliopsida</taxon>
        <taxon>Liliopsida</taxon>
        <taxon>Zosteraceae</taxon>
        <taxon>Zostera</taxon>
    </lineage>
</organism>
<dbReference type="PANTHER" id="PTHR31008:SF2">
    <property type="entry name" value="COP1-INTERACTING PROTEIN-LIKE PROTEIN"/>
    <property type="match status" value="1"/>
</dbReference>
<feature type="region of interest" description="Disordered" evidence="1">
    <location>
        <begin position="606"/>
        <end position="626"/>
    </location>
</feature>
<keyword evidence="3" id="KW-1185">Reference proteome</keyword>
<evidence type="ECO:0000313" key="2">
    <source>
        <dbReference type="EMBL" id="KMZ74815.1"/>
    </source>
</evidence>
<gene>
    <name evidence="2" type="ORF">ZOSMA_122G00830</name>
</gene>
<dbReference type="STRING" id="29655.A0A0K9Q2Z2"/>
<feature type="region of interest" description="Disordered" evidence="1">
    <location>
        <begin position="307"/>
        <end position="337"/>
    </location>
</feature>
<dbReference type="OrthoDB" id="2020180at2759"/>
<evidence type="ECO:0000256" key="1">
    <source>
        <dbReference type="SAM" id="MobiDB-lite"/>
    </source>
</evidence>
<evidence type="ECO:0008006" key="4">
    <source>
        <dbReference type="Google" id="ProtNLM"/>
    </source>
</evidence>
<feature type="compositionally biased region" description="Basic and acidic residues" evidence="1">
    <location>
        <begin position="143"/>
        <end position="152"/>
    </location>
</feature>
<feature type="region of interest" description="Disordered" evidence="1">
    <location>
        <begin position="961"/>
        <end position="1015"/>
    </location>
</feature>
<dbReference type="AlphaFoldDB" id="A0A0K9Q2Z2"/>
<dbReference type="PANTHER" id="PTHR31008">
    <property type="entry name" value="COP1-INTERACTING PROTEIN-RELATED"/>
    <property type="match status" value="1"/>
</dbReference>
<sequence>MKPSTKLEALQFRLTPTRTRCELMLLALDGEEEKVTSGMLEPFMAHLKMLKYLVSKGGYSIVLQPPPEHVDSTLWFTKNTVQRFASFVNSPEILERVINIECEIKQIDESIKFKLRQKKHIVESSNSSESNQGSKHTKSNGVAEKHEDRHSESSGLTLENFGLGLENPRVRLLKTLESRKGILQKKQKMAFARASVSGFDKDNMSDLISFGRCFGAKRLLTACVKYLELCGEKYNTGEWLEIEFEEETPFMNMDGLFSPGDNLNLKSPDEIDDEDVSEDHNSRRPSKKKKPDTVVIRNINFIKSKRCGSKSESNSLSENESKGLSEDTSERKKNKLDDDDNWDAFQNFLLRNDDDDCDDSLYPGKFSIEKTSHVRRQTNNINLDKMFSAGLESGDLRKNTEDNYLSYSNERRMSKENRLDEKIYETEAVGHQYRQGSRSKLPDITDESSFIVCDTQVTRGTRDSRASIDFDTEDSFIHRRNQVNYEPDDISLIPAREAKYGSVAYDPATIDNDLEAEVVGKILPDSAKQNQKKSEKVKKTRISRDRMNPRKTEPLKWGKQKQINLQAEARARADKLRAYKADLQKEKKLKEEQEVKRLEALKRERQKRIAARGSSTTAQPLSIPPNRARLFNSSKFSDSAPKSFSTFHKFPLRGSVVSHDSQKITKTNSKLHGSSRSVSSLPDTKKEDNSLMSEKKPVSRLRRLSDHSNGVVHHVSSVKSASSNQVVTRPKNFDTKIKKNSPIINQDKSKSATLPELKVRKSTAIERLSSAKKGNGDKITMASEKLKTKDTVKEHCGNEDGTPIIAKTVATEEQEKLPFPVFASSESYSGHKTELQIHAPLTINTDVVAKVANEIPSDKKPTCEITIDCAKDESQMACSKVSGEKQYEAEVPHAQVSPIEDCGSIASYCEKSQVKISEVIMSDFEDVPQTEVSSYDQSISVEPETTGNTHVKGFKKLLKFGRKSHSSPRGPSNSSSVDSRHAGAAPSGTTLKSLISEDDSHSGSNSKATRCVCLS</sequence>
<proteinExistence type="predicted"/>
<protein>
    <recommendedName>
        <fullName evidence="4">COP1-interacting protein-related</fullName>
    </recommendedName>
</protein>
<feature type="region of interest" description="Disordered" evidence="1">
    <location>
        <begin position="122"/>
        <end position="155"/>
    </location>
</feature>
<dbReference type="OMA" id="ERDTQNG"/>
<feature type="region of interest" description="Disordered" evidence="1">
    <location>
        <begin position="656"/>
        <end position="731"/>
    </location>
</feature>
<feature type="compositionally biased region" description="Basic and acidic residues" evidence="1">
    <location>
        <begin position="319"/>
        <end position="331"/>
    </location>
</feature>
<feature type="compositionally biased region" description="Low complexity" evidence="1">
    <location>
        <begin position="707"/>
        <end position="727"/>
    </location>
</feature>
<accession>A0A0K9Q2Z2</accession>